<dbReference type="InterPro" id="IPR025404">
    <property type="entry name" value="DUF4130"/>
</dbReference>
<comment type="similarity">
    <text evidence="1">Belongs to the uracil-DNA glycosylase (UDG) superfamily. Type 4 (UDGa) family.</text>
</comment>
<dbReference type="PANTHER" id="PTHR33693:SF9">
    <property type="entry name" value="TYPE-4 URACIL-DNA GLYCOSYLASE"/>
    <property type="match status" value="1"/>
</dbReference>
<gene>
    <name evidence="11" type="ORF">ACFQ14_10400</name>
</gene>
<dbReference type="CDD" id="cd10030">
    <property type="entry name" value="UDG-F4_TTUDGA_SPO1dp_like"/>
    <property type="match status" value="1"/>
</dbReference>
<evidence type="ECO:0000256" key="4">
    <source>
        <dbReference type="ARBA" id="ARBA00022723"/>
    </source>
</evidence>
<dbReference type="Gene3D" id="3.40.470.10">
    <property type="entry name" value="Uracil-DNA glycosylase-like domain"/>
    <property type="match status" value="1"/>
</dbReference>
<organism evidence="11 12">
    <name type="scientific">Pseudahrensia aquimaris</name>
    <dbReference type="NCBI Taxonomy" id="744461"/>
    <lineage>
        <taxon>Bacteria</taxon>
        <taxon>Pseudomonadati</taxon>
        <taxon>Pseudomonadota</taxon>
        <taxon>Alphaproteobacteria</taxon>
        <taxon>Hyphomicrobiales</taxon>
        <taxon>Ahrensiaceae</taxon>
        <taxon>Pseudahrensia</taxon>
    </lineage>
</organism>
<dbReference type="InterPro" id="IPR036895">
    <property type="entry name" value="Uracil-DNA_glycosylase-like_sf"/>
</dbReference>
<proteinExistence type="inferred from homology"/>
<evidence type="ECO:0000256" key="5">
    <source>
        <dbReference type="ARBA" id="ARBA00022763"/>
    </source>
</evidence>
<dbReference type="InterPro" id="IPR005273">
    <property type="entry name" value="Ura-DNA_glyco_family4"/>
</dbReference>
<dbReference type="NCBIfam" id="TIGR00758">
    <property type="entry name" value="UDG_fam4"/>
    <property type="match status" value="1"/>
</dbReference>
<evidence type="ECO:0000256" key="9">
    <source>
        <dbReference type="ARBA" id="ARBA00023204"/>
    </source>
</evidence>
<keyword evidence="8" id="KW-0411">Iron-sulfur</keyword>
<keyword evidence="3" id="KW-0004">4Fe-4S</keyword>
<name>A0ABW3FH68_9HYPH</name>
<sequence>MKTILLDAPDDFESWRAGAKVALMAQLPPSDIRFSVRGETGSLFDDHGVPLNVAVAPVVARKVRAPLVPKAFLDLARMVVCHSDHARFDLLYNLLIRLQQDKSLLRQSADAQVHKASRLAKEVSRDRHKMKAFVRFRKTGETAEGTEQFVAWFEPTHHIVRLTAPFFMRRFAGMHWSILTPERCAHWDGENLTFSDGVPKSHAPDDDALEDYWRSYYAAIFNPARLKVDAMQSEMPKKYWKNLPEAELIPGLIAKAQERERTMRDAQPTVPNDKMMVHLHQAVRDETPEAINSLDDVGTGLKACRACPLWQPATQAVAGRGPNSASLMLVGEQPGDREDLEGKPFVGPAGQLLRQIMGEIGLAVDDVYITNAVKHFKFTPRGKRRIHQNPRAGEIDACRFWLQKEIELVKPKVIVALGASAIRGITGKSGSVSALRGAVHPLENGAKLIVTNHPSALLRMNNPAQRQSAQAAIADDLTRAAMAAGHIIDKQAAQAS</sequence>
<dbReference type="InterPro" id="IPR051536">
    <property type="entry name" value="UDG_Type-4/5"/>
</dbReference>
<dbReference type="Proteomes" id="UP001597101">
    <property type="component" value="Unassembled WGS sequence"/>
</dbReference>
<dbReference type="NCBIfam" id="TIGR03915">
    <property type="entry name" value="SAM_7_link_chp"/>
    <property type="match status" value="1"/>
</dbReference>
<dbReference type="SUPFAM" id="SSF52141">
    <property type="entry name" value="Uracil-DNA glycosylase-like"/>
    <property type="match status" value="1"/>
</dbReference>
<keyword evidence="9" id="KW-0234">DNA repair</keyword>
<evidence type="ECO:0000256" key="3">
    <source>
        <dbReference type="ARBA" id="ARBA00022485"/>
    </source>
</evidence>
<dbReference type="SMART" id="SM00986">
    <property type="entry name" value="UDG"/>
    <property type="match status" value="1"/>
</dbReference>
<dbReference type="SMART" id="SM00987">
    <property type="entry name" value="UreE_C"/>
    <property type="match status" value="1"/>
</dbReference>
<keyword evidence="12" id="KW-1185">Reference proteome</keyword>
<dbReference type="EMBL" id="JBHTJV010000009">
    <property type="protein sequence ID" value="MFD0916818.1"/>
    <property type="molecule type" value="Genomic_DNA"/>
</dbReference>
<evidence type="ECO:0000256" key="1">
    <source>
        <dbReference type="ARBA" id="ARBA00006521"/>
    </source>
</evidence>
<comment type="caution">
    <text evidence="11">The sequence shown here is derived from an EMBL/GenBank/DDBJ whole genome shotgun (WGS) entry which is preliminary data.</text>
</comment>
<dbReference type="Pfam" id="PF03167">
    <property type="entry name" value="UDG"/>
    <property type="match status" value="1"/>
</dbReference>
<keyword evidence="7" id="KW-0408">Iron</keyword>
<evidence type="ECO:0000313" key="11">
    <source>
        <dbReference type="EMBL" id="MFD0916818.1"/>
    </source>
</evidence>
<reference evidence="12" key="1">
    <citation type="journal article" date="2019" name="Int. J. Syst. Evol. Microbiol.">
        <title>The Global Catalogue of Microorganisms (GCM) 10K type strain sequencing project: providing services to taxonomists for standard genome sequencing and annotation.</title>
        <authorList>
            <consortium name="The Broad Institute Genomics Platform"/>
            <consortium name="The Broad Institute Genome Sequencing Center for Infectious Disease"/>
            <person name="Wu L."/>
            <person name="Ma J."/>
        </authorList>
    </citation>
    <scope>NUCLEOTIDE SEQUENCE [LARGE SCALE GENOMIC DNA]</scope>
    <source>
        <strain evidence="12">CCUG 60023</strain>
    </source>
</reference>
<evidence type="ECO:0000259" key="10">
    <source>
        <dbReference type="SMART" id="SM00986"/>
    </source>
</evidence>
<dbReference type="NCBIfam" id="TIGR03914">
    <property type="entry name" value="UDG_fam_dom"/>
    <property type="match status" value="1"/>
</dbReference>
<feature type="domain" description="Uracil-DNA glycosylase-like" evidence="10">
    <location>
        <begin position="318"/>
        <end position="478"/>
    </location>
</feature>
<keyword evidence="5" id="KW-0227">DNA damage</keyword>
<evidence type="ECO:0000256" key="6">
    <source>
        <dbReference type="ARBA" id="ARBA00022801"/>
    </source>
</evidence>
<dbReference type="Pfam" id="PF13566">
    <property type="entry name" value="DUF4130"/>
    <property type="match status" value="1"/>
</dbReference>
<evidence type="ECO:0000256" key="2">
    <source>
        <dbReference type="ARBA" id="ARBA00019403"/>
    </source>
</evidence>
<dbReference type="RefSeq" id="WP_377212665.1">
    <property type="nucleotide sequence ID" value="NZ_JBHTJV010000009.1"/>
</dbReference>
<evidence type="ECO:0000256" key="8">
    <source>
        <dbReference type="ARBA" id="ARBA00023014"/>
    </source>
</evidence>
<keyword evidence="4" id="KW-0479">Metal-binding</keyword>
<evidence type="ECO:0000256" key="7">
    <source>
        <dbReference type="ARBA" id="ARBA00023004"/>
    </source>
</evidence>
<protein>
    <recommendedName>
        <fullName evidence="2">Type-4 uracil-DNA glycosylase</fullName>
    </recommendedName>
</protein>
<dbReference type="InterPro" id="IPR005122">
    <property type="entry name" value="Uracil-DNA_glycosylase-like"/>
</dbReference>
<evidence type="ECO:0000313" key="12">
    <source>
        <dbReference type="Proteomes" id="UP001597101"/>
    </source>
</evidence>
<accession>A0ABW3FH68</accession>
<dbReference type="PANTHER" id="PTHR33693">
    <property type="entry name" value="TYPE-5 URACIL-DNA GLYCOSYLASE"/>
    <property type="match status" value="1"/>
</dbReference>
<keyword evidence="6" id="KW-0378">Hydrolase</keyword>
<dbReference type="InterPro" id="IPR023875">
    <property type="entry name" value="DNA_repair_put"/>
</dbReference>